<gene>
    <name evidence="3" type="ORF">C7431_101553</name>
</gene>
<sequence>MNIQQMRIARPVSDLAASSSLYCAGLGLTRMGEFTDHEGFSGVMLGDKTLSWHLEITQCHHHPVQPASTAEDLLVLYLPDETHWQQRCSDLTRAGFVRVTAFNPYWEKNGATFQDNDGYRIVLQHGAWQP</sequence>
<evidence type="ECO:0000259" key="2">
    <source>
        <dbReference type="Pfam" id="PF22659"/>
    </source>
</evidence>
<dbReference type="STRING" id="574096.HA38_05780"/>
<dbReference type="CDD" id="cd06587">
    <property type="entry name" value="VOC"/>
    <property type="match status" value="1"/>
</dbReference>
<dbReference type="RefSeq" id="WP_109716337.1">
    <property type="nucleotide sequence ID" value="NZ_QGHF01000001.1"/>
</dbReference>
<dbReference type="OrthoDB" id="8018325at2"/>
<feature type="domain" description="YycE-like C-terminal" evidence="2">
    <location>
        <begin position="72"/>
        <end position="124"/>
    </location>
</feature>
<dbReference type="EMBL" id="QGHF01000001">
    <property type="protein sequence ID" value="PWL00741.1"/>
    <property type="molecule type" value="Genomic_DNA"/>
</dbReference>
<evidence type="ECO:0008006" key="5">
    <source>
        <dbReference type="Google" id="ProtNLM"/>
    </source>
</evidence>
<dbReference type="InterPro" id="IPR058998">
    <property type="entry name" value="YycE-like_N"/>
</dbReference>
<dbReference type="Gene3D" id="3.10.180.10">
    <property type="entry name" value="2,3-Dihydroxybiphenyl 1,2-Dioxygenase, domain 1"/>
    <property type="match status" value="1"/>
</dbReference>
<protein>
    <recommendedName>
        <fullName evidence="5">Catechol 2,3-dioxygenase-like lactoylglutathione lyase family enzyme</fullName>
    </recommendedName>
</protein>
<name>A0A2V2BH69_9GAMM</name>
<dbReference type="SUPFAM" id="SSF54593">
    <property type="entry name" value="Glyoxalase/Bleomycin resistance protein/Dihydroxybiphenyl dioxygenase"/>
    <property type="match status" value="1"/>
</dbReference>
<proteinExistence type="predicted"/>
<dbReference type="Pfam" id="PF22658">
    <property type="entry name" value="YycE-like_N"/>
    <property type="match status" value="1"/>
</dbReference>
<feature type="domain" description="YycE-like N-terminal" evidence="1">
    <location>
        <begin position="6"/>
        <end position="57"/>
    </location>
</feature>
<comment type="caution">
    <text evidence="3">The sequence shown here is derived from an EMBL/GenBank/DDBJ whole genome shotgun (WGS) entry which is preliminary data.</text>
</comment>
<dbReference type="Pfam" id="PF22659">
    <property type="entry name" value="YycE-like_C"/>
    <property type="match status" value="1"/>
</dbReference>
<dbReference type="AlphaFoldDB" id="A0A2V2BH69"/>
<evidence type="ECO:0000259" key="1">
    <source>
        <dbReference type="Pfam" id="PF22658"/>
    </source>
</evidence>
<dbReference type="Proteomes" id="UP000245981">
    <property type="component" value="Unassembled WGS sequence"/>
</dbReference>
<organism evidence="3 4">
    <name type="scientific">Pantoea allii</name>
    <dbReference type="NCBI Taxonomy" id="574096"/>
    <lineage>
        <taxon>Bacteria</taxon>
        <taxon>Pseudomonadati</taxon>
        <taxon>Pseudomonadota</taxon>
        <taxon>Gammaproteobacteria</taxon>
        <taxon>Enterobacterales</taxon>
        <taxon>Erwiniaceae</taxon>
        <taxon>Pantoea</taxon>
    </lineage>
</organism>
<dbReference type="InterPro" id="IPR058997">
    <property type="entry name" value="YycE-like_C"/>
</dbReference>
<dbReference type="InterPro" id="IPR029068">
    <property type="entry name" value="Glyas_Bleomycin-R_OHBP_Dase"/>
</dbReference>
<evidence type="ECO:0000313" key="4">
    <source>
        <dbReference type="Proteomes" id="UP000245981"/>
    </source>
</evidence>
<reference evidence="3 4" key="1">
    <citation type="submission" date="2018-05" db="EMBL/GenBank/DDBJ databases">
        <title>Genomic Encyclopedia of Type Strains, Phase IV (KMG-V): Genome sequencing to study the core and pangenomes of soil and plant-associated prokaryotes.</title>
        <authorList>
            <person name="Whitman W."/>
        </authorList>
    </citation>
    <scope>NUCLEOTIDE SEQUENCE [LARGE SCALE GENOMIC DNA]</scope>
    <source>
        <strain evidence="3 4">PNA 200-10</strain>
    </source>
</reference>
<evidence type="ECO:0000313" key="3">
    <source>
        <dbReference type="EMBL" id="PWL00741.1"/>
    </source>
</evidence>
<accession>A0A2V2BH69</accession>